<dbReference type="SUPFAM" id="SSF143517">
    <property type="entry name" value="TRCF domain-like"/>
    <property type="match status" value="1"/>
</dbReference>
<dbReference type="InterPro" id="IPR037235">
    <property type="entry name" value="TRCF-like_C_D7"/>
</dbReference>
<dbReference type="AlphaFoldDB" id="A0A382QCK1"/>
<feature type="domain" description="Transcription-repair-coupling factor C-terminal" evidence="1">
    <location>
        <begin position="1"/>
        <end position="66"/>
    </location>
</feature>
<dbReference type="SMART" id="SM00982">
    <property type="entry name" value="TRCF"/>
    <property type="match status" value="1"/>
</dbReference>
<dbReference type="InterPro" id="IPR005118">
    <property type="entry name" value="TRCF_C"/>
</dbReference>
<sequence>EELQIELVDRFGPLPPAAKNLFRITQIKLKAAAMRIRKIEANSTGGHIEFERDTRIDPRFLVKLVQSKPSLFSLDRKQRLRFVQPMSEAETRLDIAERLTKQLAEHVIDKKSPSESA</sequence>
<name>A0A382QCK1_9ZZZZ</name>
<dbReference type="EMBL" id="UINC01113239">
    <property type="protein sequence ID" value="SVC82710.1"/>
    <property type="molecule type" value="Genomic_DNA"/>
</dbReference>
<reference evidence="2" key="1">
    <citation type="submission" date="2018-05" db="EMBL/GenBank/DDBJ databases">
        <authorList>
            <person name="Lanie J.A."/>
            <person name="Ng W.-L."/>
            <person name="Kazmierczak K.M."/>
            <person name="Andrzejewski T.M."/>
            <person name="Davidsen T.M."/>
            <person name="Wayne K.J."/>
            <person name="Tettelin H."/>
            <person name="Glass J.I."/>
            <person name="Rusch D."/>
            <person name="Podicherti R."/>
            <person name="Tsui H.-C.T."/>
            <person name="Winkler M.E."/>
        </authorList>
    </citation>
    <scope>NUCLEOTIDE SEQUENCE</scope>
</reference>
<gene>
    <name evidence="2" type="ORF">METZ01_LOCUS335564</name>
</gene>
<proteinExistence type="predicted"/>
<organism evidence="2">
    <name type="scientific">marine metagenome</name>
    <dbReference type="NCBI Taxonomy" id="408172"/>
    <lineage>
        <taxon>unclassified sequences</taxon>
        <taxon>metagenomes</taxon>
        <taxon>ecological metagenomes</taxon>
    </lineage>
</organism>
<evidence type="ECO:0000259" key="1">
    <source>
        <dbReference type="SMART" id="SM00982"/>
    </source>
</evidence>
<dbReference type="GO" id="GO:0006281">
    <property type="term" value="P:DNA repair"/>
    <property type="evidence" value="ECO:0007669"/>
    <property type="project" value="InterPro"/>
</dbReference>
<dbReference type="Gene3D" id="3.90.1150.50">
    <property type="entry name" value="Transcription-repair-coupling factor, D7 domain"/>
    <property type="match status" value="1"/>
</dbReference>
<feature type="non-terminal residue" evidence="2">
    <location>
        <position position="1"/>
    </location>
</feature>
<protein>
    <recommendedName>
        <fullName evidence="1">Transcription-repair-coupling factor C-terminal domain-containing protein</fullName>
    </recommendedName>
</protein>
<evidence type="ECO:0000313" key="2">
    <source>
        <dbReference type="EMBL" id="SVC82710.1"/>
    </source>
</evidence>
<dbReference type="Pfam" id="PF03461">
    <property type="entry name" value="TRCF"/>
    <property type="match status" value="1"/>
</dbReference>
<accession>A0A382QCK1</accession>